<feature type="transmembrane region" description="Helical" evidence="7">
    <location>
        <begin position="161"/>
        <end position="180"/>
    </location>
</feature>
<evidence type="ECO:0000256" key="1">
    <source>
        <dbReference type="ARBA" id="ARBA00004651"/>
    </source>
</evidence>
<feature type="transmembrane region" description="Helical" evidence="7">
    <location>
        <begin position="36"/>
        <end position="58"/>
    </location>
</feature>
<dbReference type="AlphaFoldDB" id="A0A1E5BK58"/>
<dbReference type="EMBL" id="AJYQ02000003">
    <property type="protein sequence ID" value="OEE38126.1"/>
    <property type="molecule type" value="Genomic_DNA"/>
</dbReference>
<evidence type="ECO:0000256" key="2">
    <source>
        <dbReference type="ARBA" id="ARBA00010792"/>
    </source>
</evidence>
<dbReference type="PANTHER" id="PTHR30353:SF15">
    <property type="entry name" value="INNER MEMBRANE PROTEIN YABI"/>
    <property type="match status" value="1"/>
</dbReference>
<comment type="similarity">
    <text evidence="2 7">Belongs to the DedA family.</text>
</comment>
<feature type="domain" description="VTT" evidence="8">
    <location>
        <begin position="37"/>
        <end position="146"/>
    </location>
</feature>
<keyword evidence="6 7" id="KW-0472">Membrane</keyword>
<dbReference type="RefSeq" id="WP_017040021.1">
    <property type="nucleotide sequence ID" value="NZ_AJYQ02000003.1"/>
</dbReference>
<feature type="transmembrane region" description="Helical" evidence="7">
    <location>
        <begin position="129"/>
        <end position="149"/>
    </location>
</feature>
<feature type="transmembrane region" description="Helical" evidence="7">
    <location>
        <begin position="12"/>
        <end position="30"/>
    </location>
</feature>
<dbReference type="eggNOG" id="COG0586">
    <property type="taxonomic scope" value="Bacteria"/>
</dbReference>
<evidence type="ECO:0000256" key="7">
    <source>
        <dbReference type="RuleBase" id="RU367016"/>
    </source>
</evidence>
<keyword evidence="5 7" id="KW-1133">Transmembrane helix</keyword>
<dbReference type="InterPro" id="IPR032816">
    <property type="entry name" value="VTT_dom"/>
</dbReference>
<dbReference type="GO" id="GO:0005886">
    <property type="term" value="C:plasma membrane"/>
    <property type="evidence" value="ECO:0007669"/>
    <property type="project" value="UniProtKB-SubCell"/>
</dbReference>
<dbReference type="STRING" id="1187848.A1QO_16395"/>
<keyword evidence="3 7" id="KW-1003">Cell membrane</keyword>
<comment type="caution">
    <text evidence="9">The sequence shown here is derived from an EMBL/GenBank/DDBJ whole genome shotgun (WGS) entry which is preliminary data.</text>
</comment>
<comment type="subcellular location">
    <subcellularLocation>
        <location evidence="1 7">Cell membrane</location>
        <topology evidence="1 7">Multi-pass membrane protein</topology>
    </subcellularLocation>
</comment>
<dbReference type="InterPro" id="IPR032818">
    <property type="entry name" value="DedA-like"/>
</dbReference>
<evidence type="ECO:0000256" key="5">
    <source>
        <dbReference type="ARBA" id="ARBA00022989"/>
    </source>
</evidence>
<dbReference type="Pfam" id="PF09335">
    <property type="entry name" value="VTT_dom"/>
    <property type="match status" value="1"/>
</dbReference>
<name>A0A1E5BK58_9VIBR</name>
<sequence>METVTGLLEDYGVLVYALLFLYCALKSGWLPLFAGYAAYLGALELPWVALATFLGGYLGDEIRFWVANTYGIAWVDRSTTFGRLFEKSAALAQKYGTAYIFIYRYPKGLRTIGALPLGLTDIKWRKFTLLNMSSATLWVVVMVGGGFFFGETFDTLGIENLTTISVLLLLVFLLSLLRVWTRDKRQKLTRS</sequence>
<gene>
    <name evidence="9" type="ORF">A1QO_16395</name>
</gene>
<reference evidence="9 10" key="1">
    <citation type="journal article" date="2012" name="Science">
        <title>Ecological populations of bacteria act as socially cohesive units of antibiotic production and resistance.</title>
        <authorList>
            <person name="Cordero O.X."/>
            <person name="Wildschutte H."/>
            <person name="Kirkup B."/>
            <person name="Proehl S."/>
            <person name="Ngo L."/>
            <person name="Hussain F."/>
            <person name="Le Roux F."/>
            <person name="Mincer T."/>
            <person name="Polz M.F."/>
        </authorList>
    </citation>
    <scope>NUCLEOTIDE SEQUENCE [LARGE SCALE GENOMIC DNA]</scope>
    <source>
        <strain evidence="9 10">ZF-129</strain>
    </source>
</reference>
<protein>
    <recommendedName>
        <fullName evidence="8">VTT domain-containing protein</fullName>
    </recommendedName>
</protein>
<proteinExistence type="inferred from homology"/>
<dbReference type="Proteomes" id="UP000094741">
    <property type="component" value="Unassembled WGS sequence"/>
</dbReference>
<organism evidence="9 10">
    <name type="scientific">Vibrio genomosp. F10 str. ZF-129</name>
    <dbReference type="NCBI Taxonomy" id="1187848"/>
    <lineage>
        <taxon>Bacteria</taxon>
        <taxon>Pseudomonadati</taxon>
        <taxon>Pseudomonadota</taxon>
        <taxon>Gammaproteobacteria</taxon>
        <taxon>Vibrionales</taxon>
        <taxon>Vibrionaceae</taxon>
        <taxon>Vibrio</taxon>
    </lineage>
</organism>
<keyword evidence="4 7" id="KW-0812">Transmembrane</keyword>
<evidence type="ECO:0000313" key="9">
    <source>
        <dbReference type="EMBL" id="OEE38126.1"/>
    </source>
</evidence>
<evidence type="ECO:0000313" key="10">
    <source>
        <dbReference type="Proteomes" id="UP000094741"/>
    </source>
</evidence>
<evidence type="ECO:0000256" key="4">
    <source>
        <dbReference type="ARBA" id="ARBA00022692"/>
    </source>
</evidence>
<evidence type="ECO:0000256" key="3">
    <source>
        <dbReference type="ARBA" id="ARBA00022475"/>
    </source>
</evidence>
<dbReference type="OrthoDB" id="948134at2"/>
<dbReference type="PANTHER" id="PTHR30353">
    <property type="entry name" value="INNER MEMBRANE PROTEIN DEDA-RELATED"/>
    <property type="match status" value="1"/>
</dbReference>
<evidence type="ECO:0000256" key="6">
    <source>
        <dbReference type="ARBA" id="ARBA00023136"/>
    </source>
</evidence>
<accession>A0A1E5BK58</accession>
<evidence type="ECO:0000259" key="8">
    <source>
        <dbReference type="Pfam" id="PF09335"/>
    </source>
</evidence>